<organism evidence="2 3">
    <name type="scientific">Aspergillus sclerotiicarbonarius (strain CBS 121057 / IBT 28362)</name>
    <dbReference type="NCBI Taxonomy" id="1448318"/>
    <lineage>
        <taxon>Eukaryota</taxon>
        <taxon>Fungi</taxon>
        <taxon>Dikarya</taxon>
        <taxon>Ascomycota</taxon>
        <taxon>Pezizomycotina</taxon>
        <taxon>Eurotiomycetes</taxon>
        <taxon>Eurotiomycetidae</taxon>
        <taxon>Eurotiales</taxon>
        <taxon>Aspergillaceae</taxon>
        <taxon>Aspergillus</taxon>
        <taxon>Aspergillus subgen. Circumdati</taxon>
    </lineage>
</organism>
<dbReference type="AlphaFoldDB" id="A0A319DT78"/>
<sequence length="141" mass="15863">MDIQLAIKEETDSHALSWAIKSPPACLRCGNPSTILSYTRPENPLGNGGRPYYKCPCGEFCCFGDMRGVHSTNPHCYCSDFKLSKRQIAGWNNNQRVPRAIHYVCADGGCDFYDYELDEHGQVRIFQGPILHPEAMARMGF</sequence>
<evidence type="ECO:0000313" key="3">
    <source>
        <dbReference type="Proteomes" id="UP000248423"/>
    </source>
</evidence>
<dbReference type="InterPro" id="IPR056444">
    <property type="entry name" value="Zn_ribbon_GRF_2"/>
</dbReference>
<evidence type="ECO:0000313" key="2">
    <source>
        <dbReference type="EMBL" id="PYI00921.1"/>
    </source>
</evidence>
<reference evidence="2 3" key="1">
    <citation type="submission" date="2018-02" db="EMBL/GenBank/DDBJ databases">
        <title>The genomes of Aspergillus section Nigri reveals drivers in fungal speciation.</title>
        <authorList>
            <consortium name="DOE Joint Genome Institute"/>
            <person name="Vesth T.C."/>
            <person name="Nybo J."/>
            <person name="Theobald S."/>
            <person name="Brandl J."/>
            <person name="Frisvad J.C."/>
            <person name="Nielsen K.F."/>
            <person name="Lyhne E.K."/>
            <person name="Kogle M.E."/>
            <person name="Kuo A."/>
            <person name="Riley R."/>
            <person name="Clum A."/>
            <person name="Nolan M."/>
            <person name="Lipzen A."/>
            <person name="Salamov A."/>
            <person name="Henrissat B."/>
            <person name="Wiebenga A."/>
            <person name="De vries R.P."/>
            <person name="Grigoriev I.V."/>
            <person name="Mortensen U.H."/>
            <person name="Andersen M.R."/>
            <person name="Baker S.E."/>
        </authorList>
    </citation>
    <scope>NUCLEOTIDE SEQUENCE [LARGE SCALE GENOMIC DNA]</scope>
    <source>
        <strain evidence="2 3">CBS 121057</strain>
    </source>
</reference>
<feature type="domain" description="GRF-like zinc ribbon" evidence="1">
    <location>
        <begin position="23"/>
        <end position="67"/>
    </location>
</feature>
<dbReference type="VEuPathDB" id="FungiDB:BO78DRAFT_29517"/>
<proteinExistence type="predicted"/>
<keyword evidence="3" id="KW-1185">Reference proteome</keyword>
<name>A0A319DT78_ASPSB</name>
<evidence type="ECO:0000259" key="1">
    <source>
        <dbReference type="Pfam" id="PF23549"/>
    </source>
</evidence>
<protein>
    <recommendedName>
        <fullName evidence="1">GRF-like zinc ribbon domain-containing protein</fullName>
    </recommendedName>
</protein>
<dbReference type="Proteomes" id="UP000248423">
    <property type="component" value="Unassembled WGS sequence"/>
</dbReference>
<dbReference type="OrthoDB" id="4469945at2759"/>
<dbReference type="EMBL" id="KZ826431">
    <property type="protein sequence ID" value="PYI00921.1"/>
    <property type="molecule type" value="Genomic_DNA"/>
</dbReference>
<accession>A0A319DT78</accession>
<dbReference type="Pfam" id="PF23549">
    <property type="entry name" value="Zn_ribbon_GRF_2"/>
    <property type="match status" value="1"/>
</dbReference>
<gene>
    <name evidence="2" type="ORF">BO78DRAFT_29517</name>
</gene>